<feature type="domain" description="Alcohol dehydrogenase-like C-terminal" evidence="3">
    <location>
        <begin position="19"/>
        <end position="110"/>
    </location>
</feature>
<dbReference type="SMART" id="SM00248">
    <property type="entry name" value="ANK"/>
    <property type="match status" value="9"/>
</dbReference>
<reference evidence="5 6" key="1">
    <citation type="journal article" date="2018" name="Sci. Rep.">
        <title>Characterisation of pathogen-specific regions and novel effector candidates in Fusarium oxysporum f. sp. cepae.</title>
        <authorList>
            <person name="Armitage A.D."/>
            <person name="Taylor A."/>
            <person name="Sobczyk M.K."/>
            <person name="Baxter L."/>
            <person name="Greenfield B.P."/>
            <person name="Bates H.J."/>
            <person name="Wilson F."/>
            <person name="Jackson A.C."/>
            <person name="Ott S."/>
            <person name="Harrison R.J."/>
            <person name="Clarkson J.P."/>
        </authorList>
    </citation>
    <scope>NUCLEOTIDE SEQUENCE [LARGE SCALE GENOMIC DNA]</scope>
    <source>
        <strain evidence="5 6">Fp_A8</strain>
    </source>
</reference>
<feature type="repeat" description="ANK" evidence="1">
    <location>
        <begin position="1245"/>
        <end position="1270"/>
    </location>
</feature>
<dbReference type="PANTHER" id="PTHR40641">
    <property type="entry name" value="INVOLUCRIN REPEAT PROTEIN (AFU_ORTHOLOGUE AFUA_2G08060)"/>
    <property type="match status" value="1"/>
</dbReference>
<dbReference type="Gene3D" id="3.40.50.720">
    <property type="entry name" value="NAD(P)-binding Rossmann-like Domain"/>
    <property type="match status" value="1"/>
</dbReference>
<feature type="repeat" description="ANK" evidence="1">
    <location>
        <begin position="1279"/>
        <end position="1303"/>
    </location>
</feature>
<dbReference type="InterPro" id="IPR036291">
    <property type="entry name" value="NAD(P)-bd_dom_sf"/>
</dbReference>
<sequence>MPDTSNSRAKICINGGSGGTGTWAIQFARAMGAGVTVTCSTAKVGLCRKLGADKVIIYKIMDLISDLKEKTHDFNLVINNVSIKATWDRLSYINTHSHRIRVTGLPQSCLQHATQLHFRSDFESSTRRRCPHAEVFLYPFEYSQDFDDDDDEDDQPRFDQLTQKTESMIRRFEPNQLQSFSWDLGTCVPPEILGVNGIVPLQQPSLQSLSLITDPTCSGYHNAECEIDLSSFCNLESLSWRGPNSDNLDALTVALQRNSTHLRKLELDFVNWRELRDYLGYFSDDEEDMEGTKETDYFPDIVLGLNRRSPRPMFPSIRELSLSQVPLSAAMGRAFNFETLSSLTLRMCPNCEPFIESVMQLNQPIKLKKLEIQEFLGSFEWIDTSILDFLNSFDGLEELFVSQSGPVPSLELWGHVAHRHPTLKKFIDHQRMVNTNEDSPHFEKPCDLPDLGIVGRSMRRIKEDTSQNPLTKLDLEFIGLACIPKRLKYLLLPFTSKTSLKVLHIRQSALDLEQLASWAINKDPALGTSSTRSDTSSENGESLPWTDSGPTSPTDAMVDVTFGPNAVEATADNNGGCLEPRLQPEFRQFLEWVFGPQGIASLDIVAFGDFAHGGRDHSNNLLLCRIQCQLFNFVLSDSESTYPYEALSYVWGSAEKPLSIVVNDLKFLVGTNLHAALVHLRHGSLERIIWIDAICINQGDTLEKGQQVQSMAEIYAKACCVVVWLGLASTTSNQALDNIREAALRNSTGRKDQKGVFQLLQRPWFQRIWVLQEVAAARYALIKCGSTEIDGYAFCSGLNAMKLSYKTYPSLQPLVRSVTYLIRGAIFRPRHVTTQSSRFSLDIRPLSELAEMYHTRKATERHDKVYALLGMSSDDPSEAGLYVDYTIPWSQVFHRLVKYVLSQSVSVKTWSDRELAVIDGKGLVLGEVSSVQRDPAWEDSQEVTIAWKNAYIEAGRISSWAVQASAKNIQTGDIVCLLQGASRPTIIRLCHPYWAVVMISVPPTDSIARDGKGIEWSEILQSVTRFSHRFVLVWDWEMHPNESLGDQETKYEELMVKEMQKGSMTDKLYIIAILANIGFILQDLERHAEAEKYVRRSLRNFEKALKSVDNSNPASNSRSCTRTGGYIAAIAEALLGVEGGWLPLRWASEDGYDLMIKLMLEKVNPNMKNEAGGTPLSWASSHGYEALVNLLLGIEIVDPDARDEKGWTPLLWAASKGHETIVKLLLDTKKVDPNAKENPDETRRTRRTPLLLAAEGGHEAVVRMLLDTNAVDLSASAETGEASLLWAVKNGHAGVVQLLLETGKIVPDAAEESEIEDESGRTPLMWAANNQHHDVVKLLLDTGKVDLEARDKCRRTAISLAAENGNDEIVKLLLSTNKADPDAADKDGRTPLILAAEGGFEKVVQLLLDTNKVNTSVKDNRGRTPLSSAAKNGHEAIVSMLAERNELSFQDLQRQILAPPKHEDFLNIRDEDYFDHRCQELFSNLRQWILRFSKFSDMRAARLTSEIGDEKIIDRLDNTILDGSDVDMYLCDRVRRRDVFTSVAMSMLWEFVFTRYLFGLDRETRQKLKSLEKQLVGPPSAIRRWRATTLTLLSNRDSVQNQRDHDARAVSETIFQTLCAILPPPSNLESQLVSSLSQVTKEAVEVSVEMRSQKAEYMMLPPLQPEYDANGDLASLVFFNAALMNERGDSSDLTNEEYEAQESKVRIVLFPLVVKKGGDYGDGDDEIVVYPAQVLVAPKRSEQKNVEVGS</sequence>
<feature type="compositionally biased region" description="Polar residues" evidence="2">
    <location>
        <begin position="527"/>
        <end position="540"/>
    </location>
</feature>
<dbReference type="PANTHER" id="PTHR40641:SF2">
    <property type="entry name" value="INVOLUCRIN REPEAT PROTEIN"/>
    <property type="match status" value="1"/>
</dbReference>
<proteinExistence type="predicted"/>
<feature type="repeat" description="ANK" evidence="1">
    <location>
        <begin position="1387"/>
        <end position="1409"/>
    </location>
</feature>
<feature type="region of interest" description="Disordered" evidence="2">
    <location>
        <begin position="526"/>
        <end position="559"/>
    </location>
</feature>
<dbReference type="PROSITE" id="PS50088">
    <property type="entry name" value="ANK_REPEAT"/>
    <property type="match status" value="5"/>
</dbReference>
<dbReference type="Pfam" id="PF00023">
    <property type="entry name" value="Ank"/>
    <property type="match status" value="1"/>
</dbReference>
<dbReference type="InterPro" id="IPR053268">
    <property type="entry name" value="Woronin_anchor"/>
</dbReference>
<evidence type="ECO:0000313" key="5">
    <source>
        <dbReference type="EMBL" id="RKL44962.1"/>
    </source>
</evidence>
<dbReference type="InterPro" id="IPR013149">
    <property type="entry name" value="ADH-like_C"/>
</dbReference>
<feature type="domain" description="Heterokaryon incompatibility" evidence="4">
    <location>
        <begin position="644"/>
        <end position="773"/>
    </location>
</feature>
<dbReference type="Gene3D" id="3.80.10.10">
    <property type="entry name" value="Ribonuclease Inhibitor"/>
    <property type="match status" value="1"/>
</dbReference>
<evidence type="ECO:0000256" key="1">
    <source>
        <dbReference type="PROSITE-ProRule" id="PRU00023"/>
    </source>
</evidence>
<evidence type="ECO:0000256" key="2">
    <source>
        <dbReference type="SAM" id="MobiDB-lite"/>
    </source>
</evidence>
<evidence type="ECO:0000313" key="6">
    <source>
        <dbReference type="Proteomes" id="UP000283569"/>
    </source>
</evidence>
<dbReference type="InterPro" id="IPR002110">
    <property type="entry name" value="Ankyrin_rpt"/>
</dbReference>
<dbReference type="Pfam" id="PF12796">
    <property type="entry name" value="Ank_2"/>
    <property type="match status" value="3"/>
</dbReference>
<protein>
    <submittedName>
        <fullName evidence="5">Uncharacterized protein</fullName>
    </submittedName>
</protein>
<dbReference type="Pfam" id="PF00107">
    <property type="entry name" value="ADH_zinc_N"/>
    <property type="match status" value="1"/>
</dbReference>
<dbReference type="EMBL" id="MRDB01000009">
    <property type="protein sequence ID" value="RKL44962.1"/>
    <property type="molecule type" value="Genomic_DNA"/>
</dbReference>
<dbReference type="InterPro" id="IPR032675">
    <property type="entry name" value="LRR_dom_sf"/>
</dbReference>
<dbReference type="SUPFAM" id="SSF52047">
    <property type="entry name" value="RNI-like"/>
    <property type="match status" value="1"/>
</dbReference>
<evidence type="ECO:0000259" key="3">
    <source>
        <dbReference type="Pfam" id="PF00107"/>
    </source>
</evidence>
<dbReference type="Proteomes" id="UP000283569">
    <property type="component" value="Unassembled WGS sequence"/>
</dbReference>
<dbReference type="Pfam" id="PF06985">
    <property type="entry name" value="HET"/>
    <property type="match status" value="1"/>
</dbReference>
<gene>
    <name evidence="5" type="ORF">BFJ72_g3612</name>
</gene>
<dbReference type="InterPro" id="IPR010730">
    <property type="entry name" value="HET"/>
</dbReference>
<name>A0A420TU02_GIBIN</name>
<dbReference type="InterPro" id="IPR036770">
    <property type="entry name" value="Ankyrin_rpt-contain_sf"/>
</dbReference>
<accession>A0A420TU02</accession>
<keyword evidence="1" id="KW-0040">ANK repeat</keyword>
<organism evidence="5 6">
    <name type="scientific">Gibberella intermedia</name>
    <name type="common">Bulb rot disease fungus</name>
    <name type="synonym">Fusarium proliferatum</name>
    <dbReference type="NCBI Taxonomy" id="948311"/>
    <lineage>
        <taxon>Eukaryota</taxon>
        <taxon>Fungi</taxon>
        <taxon>Dikarya</taxon>
        <taxon>Ascomycota</taxon>
        <taxon>Pezizomycotina</taxon>
        <taxon>Sordariomycetes</taxon>
        <taxon>Hypocreomycetidae</taxon>
        <taxon>Hypocreales</taxon>
        <taxon>Nectriaceae</taxon>
        <taxon>Fusarium</taxon>
        <taxon>Fusarium fujikuroi species complex</taxon>
    </lineage>
</organism>
<feature type="repeat" description="ANK" evidence="1">
    <location>
        <begin position="1205"/>
        <end position="1227"/>
    </location>
</feature>
<comment type="caution">
    <text evidence="5">The sequence shown here is derived from an EMBL/GenBank/DDBJ whole genome shotgun (WGS) entry which is preliminary data.</text>
</comment>
<dbReference type="SUPFAM" id="SSF51735">
    <property type="entry name" value="NAD(P)-binding Rossmann-fold domains"/>
    <property type="match status" value="1"/>
</dbReference>
<evidence type="ECO:0000259" key="4">
    <source>
        <dbReference type="Pfam" id="PF06985"/>
    </source>
</evidence>
<dbReference type="SUPFAM" id="SSF48403">
    <property type="entry name" value="Ankyrin repeat"/>
    <property type="match status" value="1"/>
</dbReference>
<feature type="repeat" description="ANK" evidence="1">
    <location>
        <begin position="1319"/>
        <end position="1343"/>
    </location>
</feature>
<dbReference type="Gene3D" id="1.25.40.20">
    <property type="entry name" value="Ankyrin repeat-containing domain"/>
    <property type="match status" value="3"/>
</dbReference>
<dbReference type="PROSITE" id="PS50297">
    <property type="entry name" value="ANK_REP_REGION"/>
    <property type="match status" value="5"/>
</dbReference>